<reference evidence="2" key="2">
    <citation type="submission" date="2004-02" db="EMBL/GenBank/DDBJ databases">
        <authorList>
            <consortium name="Genoscope"/>
            <consortium name="Whitehead Institute Centre for Genome Research"/>
        </authorList>
    </citation>
    <scope>NUCLEOTIDE SEQUENCE</scope>
</reference>
<comment type="caution">
    <text evidence="2">The sequence shown here is derived from an EMBL/GenBank/DDBJ whole genome shotgun (WGS) entry which is preliminary data.</text>
</comment>
<reference evidence="2" key="1">
    <citation type="journal article" date="2004" name="Nature">
        <title>Genome duplication in the teleost fish Tetraodon nigroviridis reveals the early vertebrate proto-karyotype.</title>
        <authorList>
            <person name="Jaillon O."/>
            <person name="Aury J.-M."/>
            <person name="Brunet F."/>
            <person name="Petit J.-L."/>
            <person name="Stange-Thomann N."/>
            <person name="Mauceli E."/>
            <person name="Bouneau L."/>
            <person name="Fischer C."/>
            <person name="Ozouf-Costaz C."/>
            <person name="Bernot A."/>
            <person name="Nicaud S."/>
            <person name="Jaffe D."/>
            <person name="Fisher S."/>
            <person name="Lutfalla G."/>
            <person name="Dossat C."/>
            <person name="Segurens B."/>
            <person name="Dasilva C."/>
            <person name="Salanoubat M."/>
            <person name="Levy M."/>
            <person name="Boudet N."/>
            <person name="Castellano S."/>
            <person name="Anthouard V."/>
            <person name="Jubin C."/>
            <person name="Castelli V."/>
            <person name="Katinka M."/>
            <person name="Vacherie B."/>
            <person name="Biemont C."/>
            <person name="Skalli Z."/>
            <person name="Cattolico L."/>
            <person name="Poulain J."/>
            <person name="De Berardinis V."/>
            <person name="Cruaud C."/>
            <person name="Duprat S."/>
            <person name="Brottier P."/>
            <person name="Coutanceau J.-P."/>
            <person name="Gouzy J."/>
            <person name="Parra G."/>
            <person name="Lardier G."/>
            <person name="Chapple C."/>
            <person name="McKernan K.J."/>
            <person name="McEwan P."/>
            <person name="Bosak S."/>
            <person name="Kellis M."/>
            <person name="Volff J.-N."/>
            <person name="Guigo R."/>
            <person name="Zody M.C."/>
            <person name="Mesirov J."/>
            <person name="Lindblad-Toh K."/>
            <person name="Birren B."/>
            <person name="Nusbaum C."/>
            <person name="Kahn D."/>
            <person name="Robinson-Rechavi M."/>
            <person name="Laudet V."/>
            <person name="Schachter V."/>
            <person name="Quetier F."/>
            <person name="Saurin W."/>
            <person name="Scarpelli C."/>
            <person name="Wincker P."/>
            <person name="Lander E.S."/>
            <person name="Weissenbach J."/>
            <person name="Roest Crollius H."/>
        </authorList>
    </citation>
    <scope>NUCLEOTIDE SEQUENCE [LARGE SCALE GENOMIC DNA]</scope>
</reference>
<feature type="compositionally biased region" description="Basic and acidic residues" evidence="1">
    <location>
        <begin position="9"/>
        <end position="28"/>
    </location>
</feature>
<evidence type="ECO:0000256" key="1">
    <source>
        <dbReference type="SAM" id="MobiDB-lite"/>
    </source>
</evidence>
<protein>
    <submittedName>
        <fullName evidence="2">(spotted green pufferfish) hypothetical protein</fullName>
    </submittedName>
</protein>
<sequence>MAADFIPVRSKENIDDKEEREGERKSEPTDGGFGKASTMPVLQKPVWKEHRPPKHLSRVTVGALAGGTIISAPKDEKTGDIVDRVGLSGGDRCSPTGTPIRCSNLRLRRCLKAAEHQPLVSRLNSADSVWSFYADLTDVRVMMPSPSRASPSLHPEQGRRYLRGSDGDDFNPPQPSNDTAKEKKVRDVGLEMLGALFVNSRSNKRGTSRLARRGKNANHGLLCLRVTLTRTDTGTIINLSHMCLW</sequence>
<feature type="region of interest" description="Disordered" evidence="1">
    <location>
        <begin position="1"/>
        <end position="39"/>
    </location>
</feature>
<feature type="region of interest" description="Disordered" evidence="1">
    <location>
        <begin position="145"/>
        <end position="184"/>
    </location>
</feature>
<gene>
    <name evidence="2" type="ORF">GSTENG00035305001</name>
</gene>
<accession>Q4RFI6</accession>
<dbReference type="EMBL" id="CAAE01015119">
    <property type="protein sequence ID" value="CAG12846.1"/>
    <property type="molecule type" value="Genomic_DNA"/>
</dbReference>
<evidence type="ECO:0000313" key="2">
    <source>
        <dbReference type="EMBL" id="CAG12846.1"/>
    </source>
</evidence>
<dbReference type="KEGG" id="tng:GSTEN00035305G001"/>
<feature type="compositionally biased region" description="Basic and acidic residues" evidence="1">
    <location>
        <begin position="156"/>
        <end position="166"/>
    </location>
</feature>
<proteinExistence type="predicted"/>
<dbReference type="AlphaFoldDB" id="Q4RFI6"/>
<name>Q4RFI6_TETNG</name>
<organism evidence="2">
    <name type="scientific">Tetraodon nigroviridis</name>
    <name type="common">Spotted green pufferfish</name>
    <name type="synonym">Chelonodon nigroviridis</name>
    <dbReference type="NCBI Taxonomy" id="99883"/>
    <lineage>
        <taxon>Eukaryota</taxon>
        <taxon>Metazoa</taxon>
        <taxon>Chordata</taxon>
        <taxon>Craniata</taxon>
        <taxon>Vertebrata</taxon>
        <taxon>Euteleostomi</taxon>
        <taxon>Actinopterygii</taxon>
        <taxon>Neopterygii</taxon>
        <taxon>Teleostei</taxon>
        <taxon>Neoteleostei</taxon>
        <taxon>Acanthomorphata</taxon>
        <taxon>Eupercaria</taxon>
        <taxon>Tetraodontiformes</taxon>
        <taxon>Tetradontoidea</taxon>
        <taxon>Tetraodontidae</taxon>
        <taxon>Tetraodon</taxon>
    </lineage>
</organism>